<organism evidence="2 3">
    <name type="scientific">Naematelia encephala</name>
    <dbReference type="NCBI Taxonomy" id="71784"/>
    <lineage>
        <taxon>Eukaryota</taxon>
        <taxon>Fungi</taxon>
        <taxon>Dikarya</taxon>
        <taxon>Basidiomycota</taxon>
        <taxon>Agaricomycotina</taxon>
        <taxon>Tremellomycetes</taxon>
        <taxon>Tremellales</taxon>
        <taxon>Naemateliaceae</taxon>
        <taxon>Naematelia</taxon>
    </lineage>
</organism>
<dbReference type="Proteomes" id="UP000193986">
    <property type="component" value="Unassembled WGS sequence"/>
</dbReference>
<evidence type="ECO:0000313" key="3">
    <source>
        <dbReference type="Proteomes" id="UP000193986"/>
    </source>
</evidence>
<accession>A0A1Y2B0A1</accession>
<sequence length="196" mass="20613">MNQTIDEAKTLLETKEGREELQNKTGINPQSIPSGDLPSSDNSGAQPGQFGQEGQYGAVTGKGFGFGAGLAKDKDGNPLQGENVPTAQAGPGQSNYEGYEAHDTTASGGYGKNNQGDPFSRANQMNADKGKPIDVDDDSSDEGHGYKTGTSTPGYRQEGDVDAEAAENRMRNANLNTYGQQADDRGAKGNDYNEAI</sequence>
<feature type="compositionally biased region" description="Polar residues" evidence="1">
    <location>
        <begin position="23"/>
        <end position="46"/>
    </location>
</feature>
<keyword evidence="3" id="KW-1185">Reference proteome</keyword>
<evidence type="ECO:0000313" key="2">
    <source>
        <dbReference type="EMBL" id="ORY28164.1"/>
    </source>
</evidence>
<dbReference type="OrthoDB" id="2590936at2759"/>
<gene>
    <name evidence="2" type="ORF">BCR39DRAFT_535837</name>
</gene>
<feature type="compositionally biased region" description="Polar residues" evidence="1">
    <location>
        <begin position="104"/>
        <end position="126"/>
    </location>
</feature>
<comment type="caution">
    <text evidence="2">The sequence shown here is derived from an EMBL/GenBank/DDBJ whole genome shotgun (WGS) entry which is preliminary data.</text>
</comment>
<reference evidence="2 3" key="1">
    <citation type="submission" date="2016-07" db="EMBL/GenBank/DDBJ databases">
        <title>Pervasive Adenine N6-methylation of Active Genes in Fungi.</title>
        <authorList>
            <consortium name="DOE Joint Genome Institute"/>
            <person name="Mondo S.J."/>
            <person name="Dannebaum R.O."/>
            <person name="Kuo R.C."/>
            <person name="Labutti K."/>
            <person name="Haridas S."/>
            <person name="Kuo A."/>
            <person name="Salamov A."/>
            <person name="Ahrendt S.R."/>
            <person name="Lipzen A."/>
            <person name="Sullivan W."/>
            <person name="Andreopoulos W.B."/>
            <person name="Clum A."/>
            <person name="Lindquist E."/>
            <person name="Daum C."/>
            <person name="Ramamoorthy G.K."/>
            <person name="Gryganskyi A."/>
            <person name="Culley D."/>
            <person name="Magnuson J.K."/>
            <person name="James T.Y."/>
            <person name="O'Malley M.A."/>
            <person name="Stajich J.E."/>
            <person name="Spatafora J.W."/>
            <person name="Visel A."/>
            <person name="Grigoriev I.V."/>
        </authorList>
    </citation>
    <scope>NUCLEOTIDE SEQUENCE [LARGE SCALE GENOMIC DNA]</scope>
    <source>
        <strain evidence="2 3">68-887.2</strain>
    </source>
</reference>
<dbReference type="EMBL" id="MCFC01000033">
    <property type="protein sequence ID" value="ORY28164.1"/>
    <property type="molecule type" value="Genomic_DNA"/>
</dbReference>
<proteinExistence type="predicted"/>
<evidence type="ECO:0000256" key="1">
    <source>
        <dbReference type="SAM" id="MobiDB-lite"/>
    </source>
</evidence>
<feature type="compositionally biased region" description="Polar residues" evidence="1">
    <location>
        <begin position="83"/>
        <end position="96"/>
    </location>
</feature>
<feature type="compositionally biased region" description="Basic and acidic residues" evidence="1">
    <location>
        <begin position="1"/>
        <end position="22"/>
    </location>
</feature>
<feature type="region of interest" description="Disordered" evidence="1">
    <location>
        <begin position="1"/>
        <end position="196"/>
    </location>
</feature>
<dbReference type="InParanoid" id="A0A1Y2B0A1"/>
<dbReference type="AlphaFoldDB" id="A0A1Y2B0A1"/>
<name>A0A1Y2B0A1_9TREE</name>
<protein>
    <submittedName>
        <fullName evidence="2">Uncharacterized protein</fullName>
    </submittedName>
</protein>